<dbReference type="EMBL" id="MAAF01000120">
    <property type="protein sequence ID" value="OUR74944.1"/>
    <property type="molecule type" value="Genomic_DNA"/>
</dbReference>
<accession>A0A1Y5E190</accession>
<dbReference type="Proteomes" id="UP000243053">
    <property type="component" value="Unassembled WGS sequence"/>
</dbReference>
<protein>
    <submittedName>
        <fullName evidence="1">Uncharacterized protein</fullName>
    </submittedName>
</protein>
<dbReference type="AlphaFoldDB" id="A0A1Y5E190"/>
<organism evidence="1 2">
    <name type="scientific">Colwellia psychrerythraea</name>
    <name type="common">Vibrio psychroerythus</name>
    <dbReference type="NCBI Taxonomy" id="28229"/>
    <lineage>
        <taxon>Bacteria</taxon>
        <taxon>Pseudomonadati</taxon>
        <taxon>Pseudomonadota</taxon>
        <taxon>Gammaproteobacteria</taxon>
        <taxon>Alteromonadales</taxon>
        <taxon>Colwelliaceae</taxon>
        <taxon>Colwellia</taxon>
    </lineage>
</organism>
<name>A0A1Y5E190_COLPS</name>
<reference evidence="2" key="1">
    <citation type="journal article" date="2017" name="Proc. Natl. Acad. Sci. U.S.A.">
        <title>Simulation of Deepwater Horizon oil plume reveals substrate specialization within a complex community of hydrocarbon degraders.</title>
        <authorList>
            <person name="Hu P."/>
            <person name="Dubinsky E.A."/>
            <person name="Probst A.J."/>
            <person name="Wang J."/>
            <person name="Sieber C.M.K."/>
            <person name="Tom L.M."/>
            <person name="Gardinali P."/>
            <person name="Banfield J.F."/>
            <person name="Atlas R.M."/>
            <person name="Andersen G.L."/>
        </authorList>
    </citation>
    <scope>NUCLEOTIDE SEQUENCE [LARGE SCALE GENOMIC DNA]</scope>
</reference>
<dbReference type="InterPro" id="IPR020911">
    <property type="entry name" value="UPF0325"/>
</dbReference>
<proteinExistence type="predicted"/>
<comment type="caution">
    <text evidence="1">The sequence shown here is derived from an EMBL/GenBank/DDBJ whole genome shotgun (WGS) entry which is preliminary data.</text>
</comment>
<evidence type="ECO:0000313" key="2">
    <source>
        <dbReference type="Proteomes" id="UP000243053"/>
    </source>
</evidence>
<evidence type="ECO:0000313" key="1">
    <source>
        <dbReference type="EMBL" id="OUR74944.1"/>
    </source>
</evidence>
<gene>
    <name evidence="1" type="ORF">A9Q75_19605</name>
</gene>
<sequence length="120" mass="13542">MSTYNTITKMGLADVENISHHTLSSKGNEDILKVYLKTSDDSVFPDSCCFHFERTKPGCVVDSLEGSNPTLVKAVEELNLITKQQSNSEYRERLLNDLEKLELVMASKLKELRSGLDLFE</sequence>
<dbReference type="Pfam" id="PF11944">
    <property type="entry name" value="DUF3461"/>
    <property type="match status" value="1"/>
</dbReference>